<dbReference type="PIRSF" id="PIRSF000905">
    <property type="entry name" value="Glucose-6-phosphatase"/>
    <property type="match status" value="1"/>
</dbReference>
<evidence type="ECO:0000256" key="5">
    <source>
        <dbReference type="ARBA" id="ARBA00022432"/>
    </source>
</evidence>
<dbReference type="EMBL" id="LC456704">
    <property type="protein sequence ID" value="BBI18977.1"/>
    <property type="molecule type" value="mRNA"/>
</dbReference>
<dbReference type="GO" id="GO:0006094">
    <property type="term" value="P:gluconeogenesis"/>
    <property type="evidence" value="ECO:0007669"/>
    <property type="project" value="UniProtKB-UniRule"/>
</dbReference>
<comment type="pathway">
    <text evidence="2 11">Carbohydrate biosynthesis; gluconeogenesis.</text>
</comment>
<sequence length="347" mass="39194">MAVMEDAHVMGVTIITQLQHWFQNQSEFMLFLSHVGDPHNAFLIYFPLAYFLRQSVGRRVVWVAAIAEWLNAVFKLILHGERPYWWAQESTAYTNVTRPQLQQFRLTCETGPGSPSGHAMVTSAVLYILVSDYLFHSKVKSVLMRIFSWTLFCVVMLAVNLSRCYIATHFPHQVVAGVIVGVVIGQIFNSFSTETLTFKHYLAAAGIFITTTLMTFGVIQAVGLDAMWSVSKAQQWCARAEWVYLDTTLFYSVTRDASSIFGLGIALFVLPQVNQAGHAMANRLVHISISLIASRVIDSYKLPHSPITLFYLLAFCKFVVLFVFIVNIVPRINLFSNNSKQDEKKMS</sequence>
<dbReference type="InterPro" id="IPR016275">
    <property type="entry name" value="Glucose-6-phosphatase"/>
</dbReference>
<accession>A0A4P2W1T9</accession>
<evidence type="ECO:0000256" key="14">
    <source>
        <dbReference type="SAM" id="Phobius"/>
    </source>
</evidence>
<evidence type="ECO:0000256" key="12">
    <source>
        <dbReference type="PIRSR" id="PIRSR000905-1"/>
    </source>
</evidence>
<evidence type="ECO:0000259" key="15">
    <source>
        <dbReference type="SMART" id="SM00014"/>
    </source>
</evidence>
<dbReference type="SMART" id="SM00014">
    <property type="entry name" value="acidPPc"/>
    <property type="match status" value="1"/>
</dbReference>
<evidence type="ECO:0000256" key="11">
    <source>
        <dbReference type="PIRNR" id="PIRNR000905"/>
    </source>
</evidence>
<dbReference type="Pfam" id="PF01569">
    <property type="entry name" value="PAP2"/>
    <property type="match status" value="1"/>
</dbReference>
<evidence type="ECO:0000313" key="16">
    <source>
        <dbReference type="EMBL" id="BBI18977.1"/>
    </source>
</evidence>
<evidence type="ECO:0000256" key="4">
    <source>
        <dbReference type="ARBA" id="ARBA00012634"/>
    </source>
</evidence>
<dbReference type="AlphaFoldDB" id="A0A4P2W1T9"/>
<evidence type="ECO:0000256" key="3">
    <source>
        <dbReference type="ARBA" id="ARBA00009266"/>
    </source>
</evidence>
<dbReference type="GO" id="GO:0051156">
    <property type="term" value="P:glucose 6-phosphate metabolic process"/>
    <property type="evidence" value="ECO:0007669"/>
    <property type="project" value="TreeGrafter"/>
</dbReference>
<keyword evidence="6 14" id="KW-0812">Transmembrane</keyword>
<dbReference type="InterPro" id="IPR000326">
    <property type="entry name" value="PAP2/HPO"/>
</dbReference>
<name>A0A4P2W1T9_HALDH</name>
<dbReference type="Gene3D" id="1.20.144.10">
    <property type="entry name" value="Phosphatidic acid phosphatase type 2/haloperoxidase"/>
    <property type="match status" value="1"/>
</dbReference>
<evidence type="ECO:0000256" key="7">
    <source>
        <dbReference type="ARBA" id="ARBA00022801"/>
    </source>
</evidence>
<protein>
    <recommendedName>
        <fullName evidence="4 11">Glucose-6-phosphatase</fullName>
        <ecNumber evidence="4 11">3.1.3.9</ecNumber>
    </recommendedName>
</protein>
<feature type="transmembrane region" description="Helical" evidence="14">
    <location>
        <begin position="173"/>
        <end position="189"/>
    </location>
</feature>
<evidence type="ECO:0000256" key="6">
    <source>
        <dbReference type="ARBA" id="ARBA00022692"/>
    </source>
</evidence>
<dbReference type="InterPro" id="IPR036938">
    <property type="entry name" value="PAP2/HPO_sf"/>
</dbReference>
<feature type="transmembrane region" description="Helical" evidence="14">
    <location>
        <begin position="309"/>
        <end position="330"/>
    </location>
</feature>
<evidence type="ECO:0000256" key="1">
    <source>
        <dbReference type="ARBA" id="ARBA00004477"/>
    </source>
</evidence>
<evidence type="ECO:0000256" key="8">
    <source>
        <dbReference type="ARBA" id="ARBA00022824"/>
    </source>
</evidence>
<comment type="subcellular location">
    <subcellularLocation>
        <location evidence="1">Endoplasmic reticulum membrane</location>
        <topology evidence="1">Multi-pass membrane protein</topology>
    </subcellularLocation>
</comment>
<organism evidence="16">
    <name type="scientific">Haliotis discus hannai</name>
    <name type="common">Japanese abalone</name>
    <dbReference type="NCBI Taxonomy" id="42344"/>
    <lineage>
        <taxon>Eukaryota</taxon>
        <taxon>Metazoa</taxon>
        <taxon>Spiralia</taxon>
        <taxon>Lophotrochozoa</taxon>
        <taxon>Mollusca</taxon>
        <taxon>Gastropoda</taxon>
        <taxon>Vetigastropoda</taxon>
        <taxon>Lepetellida</taxon>
        <taxon>Haliotoidea</taxon>
        <taxon>Haliotidae</taxon>
        <taxon>Haliotis</taxon>
    </lineage>
</organism>
<dbReference type="UniPathway" id="UPA00138"/>
<dbReference type="SUPFAM" id="SSF48317">
    <property type="entry name" value="Acid phosphatase/Vanadium-dependent haloperoxidase"/>
    <property type="match status" value="1"/>
</dbReference>
<dbReference type="GO" id="GO:0005789">
    <property type="term" value="C:endoplasmic reticulum membrane"/>
    <property type="evidence" value="ECO:0007669"/>
    <property type="project" value="UniProtKB-SubCell"/>
</dbReference>
<feature type="domain" description="Phosphatidic acid phosphatase type 2/haloperoxidase" evidence="15">
    <location>
        <begin position="56"/>
        <end position="189"/>
    </location>
</feature>
<dbReference type="EC" id="3.1.3.9" evidence="4 11"/>
<keyword evidence="10 11" id="KW-0472">Membrane</keyword>
<evidence type="ECO:0000256" key="10">
    <source>
        <dbReference type="ARBA" id="ARBA00023136"/>
    </source>
</evidence>
<keyword evidence="7 11" id="KW-0378">Hydrolase</keyword>
<keyword evidence="5 11" id="KW-0312">Gluconeogenesis</keyword>
<keyword evidence="9 14" id="KW-1133">Transmembrane helix</keyword>
<proteinExistence type="evidence at transcript level"/>
<keyword evidence="8 11" id="KW-0256">Endoplasmic reticulum</keyword>
<dbReference type="PANTHER" id="PTHR12591:SF0">
    <property type="entry name" value="FI19814P1"/>
    <property type="match status" value="1"/>
</dbReference>
<evidence type="ECO:0000256" key="2">
    <source>
        <dbReference type="ARBA" id="ARBA00004742"/>
    </source>
</evidence>
<feature type="active site" description="Nucleophile" evidence="12">
    <location>
        <position position="169"/>
    </location>
</feature>
<dbReference type="PANTHER" id="PTHR12591">
    <property type="entry name" value="GLUCOSE-6-PHOSPHATASE"/>
    <property type="match status" value="1"/>
</dbReference>
<feature type="active site" description="Proton donor" evidence="12">
    <location>
        <position position="118"/>
    </location>
</feature>
<comment type="similarity">
    <text evidence="3 11">Belongs to the glucose-6-phosphatase family.</text>
</comment>
<feature type="binding site" evidence="13">
    <location>
        <position position="163"/>
    </location>
    <ligand>
        <name>substrate</name>
    </ligand>
</feature>
<evidence type="ECO:0000256" key="9">
    <source>
        <dbReference type="ARBA" id="ARBA00022989"/>
    </source>
</evidence>
<reference evidence="16" key="1">
    <citation type="submission" date="2019-01" db="EMBL/GenBank/DDBJ databases">
        <title>Glucose and glycogen metabolism in developing Pacific abalone, Haliotis discus hannai.</title>
        <authorList>
            <person name="Koyama M."/>
            <person name="Furukawa F."/>
            <person name="Koga Y."/>
            <person name="Funayama S."/>
            <person name="Furukawa S."/>
            <person name="Lin C.C."/>
            <person name="Hwang P.P."/>
            <person name="Moriyama S."/>
            <person name="Okumura S."/>
        </authorList>
    </citation>
    <scope>NUCLEOTIDE SEQUENCE</scope>
</reference>
<gene>
    <name evidence="16" type="primary">G6pc2</name>
</gene>
<evidence type="ECO:0000256" key="13">
    <source>
        <dbReference type="PIRSR" id="PIRSR000905-2"/>
    </source>
</evidence>
<feature type="transmembrane region" description="Helical" evidence="14">
    <location>
        <begin position="201"/>
        <end position="222"/>
    </location>
</feature>
<feature type="binding site" evidence="13">
    <location>
        <position position="82"/>
    </location>
    <ligand>
        <name>substrate</name>
    </ligand>
</feature>
<dbReference type="GO" id="GO:0004346">
    <property type="term" value="F:glucose-6-phosphatase activity"/>
    <property type="evidence" value="ECO:0007669"/>
    <property type="project" value="UniProtKB-EC"/>
</dbReference>
<feature type="transmembrane region" description="Helical" evidence="14">
    <location>
        <begin position="142"/>
        <end position="161"/>
    </location>
</feature>